<evidence type="ECO:0000256" key="3">
    <source>
        <dbReference type="ARBA" id="ARBA00022884"/>
    </source>
</evidence>
<dbReference type="InterPro" id="IPR018258">
    <property type="entry name" value="Ribosomal_bL21_CS"/>
</dbReference>
<comment type="similarity">
    <text evidence="1 6 7">Belongs to the bacterial ribosomal protein bL21 family.</text>
</comment>
<evidence type="ECO:0000256" key="1">
    <source>
        <dbReference type="ARBA" id="ARBA00008563"/>
    </source>
</evidence>
<evidence type="ECO:0000256" key="7">
    <source>
        <dbReference type="RuleBase" id="RU000562"/>
    </source>
</evidence>
<dbReference type="InterPro" id="IPR001787">
    <property type="entry name" value="Ribosomal_bL21"/>
</dbReference>
<dbReference type="GO" id="GO:0006412">
    <property type="term" value="P:translation"/>
    <property type="evidence" value="ECO:0007669"/>
    <property type="project" value="UniProtKB-UniRule"/>
</dbReference>
<dbReference type="PROSITE" id="PS01169">
    <property type="entry name" value="RIBOSOMAL_L21"/>
    <property type="match status" value="1"/>
</dbReference>
<evidence type="ECO:0000256" key="6">
    <source>
        <dbReference type="HAMAP-Rule" id="MF_01363"/>
    </source>
</evidence>
<protein>
    <recommendedName>
        <fullName evidence="6">Large ribosomal subunit protein bL21</fullName>
    </recommendedName>
</protein>
<accession>A0A0B7MKX0</accession>
<dbReference type="GO" id="GO:0003735">
    <property type="term" value="F:structural constituent of ribosome"/>
    <property type="evidence" value="ECO:0007669"/>
    <property type="project" value="InterPro"/>
</dbReference>
<keyword evidence="2 6" id="KW-0699">rRNA-binding</keyword>
<evidence type="ECO:0000256" key="4">
    <source>
        <dbReference type="ARBA" id="ARBA00022980"/>
    </source>
</evidence>
<comment type="function">
    <text evidence="6 7">This protein binds to 23S rRNA in the presence of protein L20.</text>
</comment>
<keyword evidence="5 6" id="KW-0687">Ribonucleoprotein</keyword>
<keyword evidence="4 6" id="KW-0689">Ribosomal protein</keyword>
<dbReference type="Proteomes" id="UP000046155">
    <property type="component" value="Unassembled WGS sequence"/>
</dbReference>
<name>A0A0B7MKX0_9FIRM</name>
<dbReference type="PANTHER" id="PTHR21349">
    <property type="entry name" value="50S RIBOSOMAL PROTEIN L21"/>
    <property type="match status" value="1"/>
</dbReference>
<gene>
    <name evidence="6" type="primary">rplU</name>
    <name evidence="8" type="ORF">SSCH_170046</name>
</gene>
<evidence type="ECO:0000256" key="5">
    <source>
        <dbReference type="ARBA" id="ARBA00023274"/>
    </source>
</evidence>
<reference evidence="9" key="1">
    <citation type="submission" date="2015-01" db="EMBL/GenBank/DDBJ databases">
        <authorList>
            <person name="Manzoor Shahid"/>
            <person name="Zubair Saima"/>
        </authorList>
    </citation>
    <scope>NUCLEOTIDE SEQUENCE [LARGE SCALE GENOMIC DNA]</scope>
    <source>
        <strain evidence="9">Sp3</strain>
    </source>
</reference>
<evidence type="ECO:0000313" key="8">
    <source>
        <dbReference type="EMBL" id="CEO88312.1"/>
    </source>
</evidence>
<keyword evidence="3 6" id="KW-0694">RNA-binding</keyword>
<sequence length="149" mass="16612">MLKFRCDCFIKKRSGRVDKVHFKDATLGSGEGGNIVFAIVETGGKQYNVRKGTVLRVEKIEVAEGDQVVLDKVLAVNSDGEFQVGAPYVSGAQVTARVLRQGKAKKILVFKYKPKKNYRRRKGHRQLFTELMVEEISLGQQDEPVAAAE</sequence>
<dbReference type="SUPFAM" id="SSF141091">
    <property type="entry name" value="L21p-like"/>
    <property type="match status" value="1"/>
</dbReference>
<dbReference type="Pfam" id="PF00829">
    <property type="entry name" value="Ribosomal_L21p"/>
    <property type="match status" value="1"/>
</dbReference>
<dbReference type="InterPro" id="IPR036164">
    <property type="entry name" value="bL21-like_sf"/>
</dbReference>
<proteinExistence type="inferred from homology"/>
<evidence type="ECO:0000256" key="2">
    <source>
        <dbReference type="ARBA" id="ARBA00022730"/>
    </source>
</evidence>
<dbReference type="GO" id="GO:1990904">
    <property type="term" value="C:ribonucleoprotein complex"/>
    <property type="evidence" value="ECO:0007669"/>
    <property type="project" value="UniProtKB-KW"/>
</dbReference>
<organism evidence="8 9">
    <name type="scientific">Syntrophaceticus schinkii</name>
    <dbReference type="NCBI Taxonomy" id="499207"/>
    <lineage>
        <taxon>Bacteria</taxon>
        <taxon>Bacillati</taxon>
        <taxon>Bacillota</taxon>
        <taxon>Clostridia</taxon>
        <taxon>Thermoanaerobacterales</taxon>
        <taxon>Thermoanaerobacterales Family III. Incertae Sedis</taxon>
        <taxon>Syntrophaceticus</taxon>
    </lineage>
</organism>
<dbReference type="InterPro" id="IPR028909">
    <property type="entry name" value="bL21-like"/>
</dbReference>
<dbReference type="NCBIfam" id="TIGR00061">
    <property type="entry name" value="L21"/>
    <property type="match status" value="1"/>
</dbReference>
<dbReference type="EMBL" id="CDRZ01000079">
    <property type="protein sequence ID" value="CEO88312.1"/>
    <property type="molecule type" value="Genomic_DNA"/>
</dbReference>
<dbReference type="HAMAP" id="MF_01363">
    <property type="entry name" value="Ribosomal_bL21"/>
    <property type="match status" value="1"/>
</dbReference>
<evidence type="ECO:0000313" key="9">
    <source>
        <dbReference type="Proteomes" id="UP000046155"/>
    </source>
</evidence>
<comment type="subunit">
    <text evidence="6">Part of the 50S ribosomal subunit. Contacts protein L20.</text>
</comment>
<dbReference type="GO" id="GO:0019843">
    <property type="term" value="F:rRNA binding"/>
    <property type="evidence" value="ECO:0007669"/>
    <property type="project" value="UniProtKB-UniRule"/>
</dbReference>
<dbReference type="GO" id="GO:0005840">
    <property type="term" value="C:ribosome"/>
    <property type="evidence" value="ECO:0007669"/>
    <property type="project" value="UniProtKB-KW"/>
</dbReference>
<dbReference type="AlphaFoldDB" id="A0A0B7MKX0"/>
<dbReference type="PANTHER" id="PTHR21349:SF0">
    <property type="entry name" value="LARGE RIBOSOMAL SUBUNIT PROTEIN BL21M"/>
    <property type="match status" value="1"/>
</dbReference>
<dbReference type="GO" id="GO:0005737">
    <property type="term" value="C:cytoplasm"/>
    <property type="evidence" value="ECO:0007669"/>
    <property type="project" value="UniProtKB-ARBA"/>
</dbReference>
<keyword evidence="9" id="KW-1185">Reference proteome</keyword>